<sequence length="225" mass="24909">MDSESIVSQVQRKIELQSNEDLAYLIANVRRAAADRLNEAFPHVEGNDGEDELRNKIEELVNEYINKTFAFASSNLSINGLPVASDSFLADPAAGRTAPEPEYEPFDARKRRRVADLITQEEKLLEDVAALKRSVPAAVAASRAERLVDGLRRDDELLEARRARAAEAAAAVQLNVRPLERQDGVEDGFRKAVEGLGRLKRDMPAVVAKMERARVAGEYVVTQGR</sequence>
<dbReference type="Proteomes" id="UP001498476">
    <property type="component" value="Unassembled WGS sequence"/>
</dbReference>
<proteinExistence type="predicted"/>
<evidence type="ECO:0008006" key="3">
    <source>
        <dbReference type="Google" id="ProtNLM"/>
    </source>
</evidence>
<evidence type="ECO:0000313" key="2">
    <source>
        <dbReference type="Proteomes" id="UP001498476"/>
    </source>
</evidence>
<dbReference type="InterPro" id="IPR013950">
    <property type="entry name" value="Mis14/Nsl1"/>
</dbReference>
<gene>
    <name evidence="1" type="ORF">QQX98_006229</name>
</gene>
<keyword evidence="2" id="KW-1185">Reference proteome</keyword>
<dbReference type="PANTHER" id="PTHR31749:SF3">
    <property type="entry name" value="KINETOCHORE-ASSOCIATED PROTEIN NSL1 HOMOLOG"/>
    <property type="match status" value="1"/>
</dbReference>
<dbReference type="PANTHER" id="PTHR31749">
    <property type="entry name" value="KINETOCHORE-ASSOCIATED PROTEIN NSL1 HOMOLOG"/>
    <property type="match status" value="1"/>
</dbReference>
<dbReference type="EMBL" id="JAZAVJ010000091">
    <property type="protein sequence ID" value="KAK7414996.1"/>
    <property type="molecule type" value="Genomic_DNA"/>
</dbReference>
<organism evidence="1 2">
    <name type="scientific">Neonectria punicea</name>
    <dbReference type="NCBI Taxonomy" id="979145"/>
    <lineage>
        <taxon>Eukaryota</taxon>
        <taxon>Fungi</taxon>
        <taxon>Dikarya</taxon>
        <taxon>Ascomycota</taxon>
        <taxon>Pezizomycotina</taxon>
        <taxon>Sordariomycetes</taxon>
        <taxon>Hypocreomycetidae</taxon>
        <taxon>Hypocreales</taxon>
        <taxon>Nectriaceae</taxon>
        <taxon>Neonectria</taxon>
    </lineage>
</organism>
<dbReference type="Pfam" id="PF08641">
    <property type="entry name" value="Mis14"/>
    <property type="match status" value="1"/>
</dbReference>
<evidence type="ECO:0000313" key="1">
    <source>
        <dbReference type="EMBL" id="KAK7414996.1"/>
    </source>
</evidence>
<name>A0ABR1H1U8_9HYPO</name>
<reference evidence="1 2" key="1">
    <citation type="journal article" date="2025" name="Microbiol. Resour. Announc.">
        <title>Draft genome sequences for Neonectria magnoliae and Neonectria punicea, canker pathogens of Liriodendron tulipifera and Acer saccharum in West Virginia.</title>
        <authorList>
            <person name="Petronek H.M."/>
            <person name="Kasson M.T."/>
            <person name="Metheny A.M."/>
            <person name="Stauder C.M."/>
            <person name="Lovett B."/>
            <person name="Lynch S.C."/>
            <person name="Garnas J.R."/>
            <person name="Kasson L.R."/>
            <person name="Stajich J.E."/>
        </authorList>
    </citation>
    <scope>NUCLEOTIDE SEQUENCE [LARGE SCALE GENOMIC DNA]</scope>
    <source>
        <strain evidence="1 2">NRRL 64653</strain>
    </source>
</reference>
<protein>
    <recommendedName>
        <fullName evidence="3">Kinetochore protein mis14</fullName>
    </recommendedName>
</protein>
<comment type="caution">
    <text evidence="1">The sequence shown here is derived from an EMBL/GenBank/DDBJ whole genome shotgun (WGS) entry which is preliminary data.</text>
</comment>
<accession>A0ABR1H1U8</accession>